<feature type="compositionally biased region" description="Low complexity" evidence="1">
    <location>
        <begin position="60"/>
        <end position="76"/>
    </location>
</feature>
<sequence>MSQVERNAQDDELFARAWLVNCGFFMQVILGDYVGAILGWRWFSWSNAQSHTKHGRAKPAAHSPSYSNSTSSTAGTPRSPNTTLNGRKMLFRKLLPDVSLDKVTVEMFVRGARWLLAGGEMGVREWTFDGPNGAPLKRSTTTGRFADADLAAILQNATAGAFRARGIPAVLKVVEVMGIDQSRNWGACSLDGLRSPWVLSVHGSFKELNPDPEIHMQAEQTKPAIPGSGLYPGFTKSRTILADAVALTRGDPFLTTLSTWGHADCYPDMNDDSCSDMLTHLLSSPVHYPSRSTYPHFPLLVPADIREFMQDVVVVVKSAKGMRDVLMKSGNEFGSGSSERVKAVVRVSKVDIAIVNNVLNAPNELKRYGPLFTKMTNDLIRGEVPERQPGLFLDVIRDANLVAAGIPLKTVATPHGQYTDRELLEKLADVSMPEHADRTLNYLSIGGLTDNVMHRVSGENTRSHAFLSFVITSFKIQSRGKKVSLDEQAYSVFISAAGTAAIHGAMMAQIVDFFLHSAGNGAEIGENLAAVCREEVNEMSNRDLVAFAREA</sequence>
<dbReference type="GO" id="GO:0020037">
    <property type="term" value="F:heme binding"/>
    <property type="evidence" value="ECO:0007669"/>
    <property type="project" value="InterPro"/>
</dbReference>
<dbReference type="Gene3D" id="1.10.640.10">
    <property type="entry name" value="Haem peroxidase domain superfamily, animal type"/>
    <property type="match status" value="1"/>
</dbReference>
<dbReference type="VEuPathDB" id="FungiDB:BD410DRAFT_880000"/>
<dbReference type="OrthoDB" id="823504at2759"/>
<dbReference type="GO" id="GO:0004601">
    <property type="term" value="F:peroxidase activity"/>
    <property type="evidence" value="ECO:0007669"/>
    <property type="project" value="InterPro"/>
</dbReference>
<keyword evidence="3" id="KW-1185">Reference proteome</keyword>
<reference evidence="2 3" key="1">
    <citation type="submission" date="2018-06" db="EMBL/GenBank/DDBJ databases">
        <title>A transcriptomic atlas of mushroom development highlights an independent origin of complex multicellularity.</title>
        <authorList>
            <consortium name="DOE Joint Genome Institute"/>
            <person name="Krizsan K."/>
            <person name="Almasi E."/>
            <person name="Merenyi Z."/>
            <person name="Sahu N."/>
            <person name="Viragh M."/>
            <person name="Koszo T."/>
            <person name="Mondo S."/>
            <person name="Kiss B."/>
            <person name="Balint B."/>
            <person name="Kues U."/>
            <person name="Barry K."/>
            <person name="Hegedus J.C."/>
            <person name="Henrissat B."/>
            <person name="Johnson J."/>
            <person name="Lipzen A."/>
            <person name="Ohm R."/>
            <person name="Nagy I."/>
            <person name="Pangilinan J."/>
            <person name="Yan J."/>
            <person name="Xiong Y."/>
            <person name="Grigoriev I.V."/>
            <person name="Hibbett D.S."/>
            <person name="Nagy L.G."/>
        </authorList>
    </citation>
    <scope>NUCLEOTIDE SEQUENCE [LARGE SCALE GENOMIC DNA]</scope>
    <source>
        <strain evidence="2 3">SZMC22713</strain>
    </source>
</reference>
<name>A0A4Y7PT15_9AGAM</name>
<accession>A0A4Y7PT15</accession>
<evidence type="ECO:0000313" key="2">
    <source>
        <dbReference type="EMBL" id="TDL18557.1"/>
    </source>
</evidence>
<organism evidence="2 3">
    <name type="scientific">Rickenella mellea</name>
    <dbReference type="NCBI Taxonomy" id="50990"/>
    <lineage>
        <taxon>Eukaryota</taxon>
        <taxon>Fungi</taxon>
        <taxon>Dikarya</taxon>
        <taxon>Basidiomycota</taxon>
        <taxon>Agaricomycotina</taxon>
        <taxon>Agaricomycetes</taxon>
        <taxon>Hymenochaetales</taxon>
        <taxon>Rickenellaceae</taxon>
        <taxon>Rickenella</taxon>
    </lineage>
</organism>
<evidence type="ECO:0000256" key="1">
    <source>
        <dbReference type="SAM" id="MobiDB-lite"/>
    </source>
</evidence>
<dbReference type="Proteomes" id="UP000294933">
    <property type="component" value="Unassembled WGS sequence"/>
</dbReference>
<feature type="region of interest" description="Disordered" evidence="1">
    <location>
        <begin position="54"/>
        <end position="84"/>
    </location>
</feature>
<evidence type="ECO:0000313" key="3">
    <source>
        <dbReference type="Proteomes" id="UP000294933"/>
    </source>
</evidence>
<protein>
    <submittedName>
        <fullName evidence="2">Uncharacterized protein</fullName>
    </submittedName>
</protein>
<dbReference type="SUPFAM" id="SSF48113">
    <property type="entry name" value="Heme-dependent peroxidases"/>
    <property type="match status" value="1"/>
</dbReference>
<dbReference type="GO" id="GO:0006979">
    <property type="term" value="P:response to oxidative stress"/>
    <property type="evidence" value="ECO:0007669"/>
    <property type="project" value="InterPro"/>
</dbReference>
<proteinExistence type="predicted"/>
<dbReference type="STRING" id="50990.A0A4Y7PT15"/>
<dbReference type="InterPro" id="IPR037120">
    <property type="entry name" value="Haem_peroxidase_sf_animal"/>
</dbReference>
<dbReference type="EMBL" id="ML170206">
    <property type="protein sequence ID" value="TDL18557.1"/>
    <property type="molecule type" value="Genomic_DNA"/>
</dbReference>
<gene>
    <name evidence="2" type="ORF">BD410DRAFT_880000</name>
</gene>
<dbReference type="AlphaFoldDB" id="A0A4Y7PT15"/>
<dbReference type="InterPro" id="IPR010255">
    <property type="entry name" value="Haem_peroxidase_sf"/>
</dbReference>